<dbReference type="Pfam" id="PF00581">
    <property type="entry name" value="Rhodanese"/>
    <property type="match status" value="1"/>
</dbReference>
<protein>
    <submittedName>
        <fullName evidence="2">Rhodanese-like domain-containing protein</fullName>
    </submittedName>
</protein>
<dbReference type="Gene3D" id="3.40.250.10">
    <property type="entry name" value="Rhodanese-like domain"/>
    <property type="match status" value="1"/>
</dbReference>
<dbReference type="SUPFAM" id="SSF52821">
    <property type="entry name" value="Rhodanese/Cell cycle control phosphatase"/>
    <property type="match status" value="1"/>
</dbReference>
<dbReference type="InterPro" id="IPR001763">
    <property type="entry name" value="Rhodanese-like_dom"/>
</dbReference>
<evidence type="ECO:0000313" key="3">
    <source>
        <dbReference type="Proteomes" id="UP000488299"/>
    </source>
</evidence>
<dbReference type="CDD" id="cd00158">
    <property type="entry name" value="RHOD"/>
    <property type="match status" value="1"/>
</dbReference>
<evidence type="ECO:0000313" key="2">
    <source>
        <dbReference type="EMBL" id="KAB7729990.1"/>
    </source>
</evidence>
<dbReference type="PANTHER" id="PTHR43031:SF1">
    <property type="entry name" value="PYRIDINE NUCLEOTIDE-DISULPHIDE OXIDOREDUCTASE"/>
    <property type="match status" value="1"/>
</dbReference>
<dbReference type="InterPro" id="IPR050229">
    <property type="entry name" value="GlpE_sulfurtransferase"/>
</dbReference>
<comment type="caution">
    <text evidence="2">The sequence shown here is derived from an EMBL/GenBank/DDBJ whole genome shotgun (WGS) entry which is preliminary data.</text>
</comment>
<evidence type="ECO:0000259" key="1">
    <source>
        <dbReference type="PROSITE" id="PS50206"/>
    </source>
</evidence>
<dbReference type="InterPro" id="IPR036873">
    <property type="entry name" value="Rhodanese-like_dom_sf"/>
</dbReference>
<organism evidence="2 3">
    <name type="scientific">Rudanella paleaurantiibacter</name>
    <dbReference type="NCBI Taxonomy" id="2614655"/>
    <lineage>
        <taxon>Bacteria</taxon>
        <taxon>Pseudomonadati</taxon>
        <taxon>Bacteroidota</taxon>
        <taxon>Cytophagia</taxon>
        <taxon>Cytophagales</taxon>
        <taxon>Cytophagaceae</taxon>
        <taxon>Rudanella</taxon>
    </lineage>
</organism>
<accession>A0A7J5U046</accession>
<sequence>MRVFLILLVLWLPGCSSGTKQTAVIDMTAAEFKAALDSTAARQLIDVRTGPEVSGGVIPGAQQIDISSDYFEQQLDGLDKATPVYVYCAVGSRSAQAARLLAQKGFGVVYNLTGGIDAWIGAGYPVVPLR</sequence>
<reference evidence="2 3" key="1">
    <citation type="submission" date="2019-10" db="EMBL/GenBank/DDBJ databases">
        <title>Rudanella paleaurantiibacter sp. nov., isolated from sludge.</title>
        <authorList>
            <person name="Xu S.Q."/>
        </authorList>
    </citation>
    <scope>NUCLEOTIDE SEQUENCE [LARGE SCALE GENOMIC DNA]</scope>
    <source>
        <strain evidence="2 3">HX-22-17</strain>
    </source>
</reference>
<gene>
    <name evidence="2" type="ORF">F5984_12445</name>
</gene>
<proteinExistence type="predicted"/>
<keyword evidence="3" id="KW-1185">Reference proteome</keyword>
<dbReference type="RefSeq" id="WP_152124607.1">
    <property type="nucleotide sequence ID" value="NZ_WELI01000005.1"/>
</dbReference>
<name>A0A7J5U046_9BACT</name>
<dbReference type="EMBL" id="WELI01000005">
    <property type="protein sequence ID" value="KAB7729990.1"/>
    <property type="molecule type" value="Genomic_DNA"/>
</dbReference>
<dbReference type="SMART" id="SM00450">
    <property type="entry name" value="RHOD"/>
    <property type="match status" value="1"/>
</dbReference>
<dbReference type="PANTHER" id="PTHR43031">
    <property type="entry name" value="FAD-DEPENDENT OXIDOREDUCTASE"/>
    <property type="match status" value="1"/>
</dbReference>
<dbReference type="AlphaFoldDB" id="A0A7J5U046"/>
<dbReference type="Proteomes" id="UP000488299">
    <property type="component" value="Unassembled WGS sequence"/>
</dbReference>
<feature type="domain" description="Rhodanese" evidence="1">
    <location>
        <begin position="38"/>
        <end position="128"/>
    </location>
</feature>
<dbReference type="PROSITE" id="PS50206">
    <property type="entry name" value="RHODANESE_3"/>
    <property type="match status" value="1"/>
</dbReference>